<dbReference type="GeneID" id="120948672"/>
<protein>
    <recommendedName>
        <fullName evidence="11">Escargot/snail protein homolog</fullName>
    </recommendedName>
    <alternativeName>
        <fullName evidence="12">Scratch homolog 1 zinc finger protein</fullName>
    </alternativeName>
    <alternativeName>
        <fullName evidence="10">Transcriptional repressor scratch 1</fullName>
    </alternativeName>
</protein>
<feature type="region of interest" description="Disordered" evidence="14">
    <location>
        <begin position="955"/>
        <end position="990"/>
    </location>
</feature>
<feature type="region of interest" description="Disordered" evidence="14">
    <location>
        <begin position="530"/>
        <end position="569"/>
    </location>
</feature>
<evidence type="ECO:0000256" key="10">
    <source>
        <dbReference type="ARBA" id="ARBA00071743"/>
    </source>
</evidence>
<feature type="region of interest" description="Disordered" evidence="14">
    <location>
        <begin position="56"/>
        <end position="86"/>
    </location>
</feature>
<evidence type="ECO:0000256" key="1">
    <source>
        <dbReference type="ARBA" id="ARBA00004123"/>
    </source>
</evidence>
<evidence type="ECO:0000256" key="8">
    <source>
        <dbReference type="ARBA" id="ARBA00037948"/>
    </source>
</evidence>
<dbReference type="GO" id="GO:0060562">
    <property type="term" value="P:epithelial tube morphogenesis"/>
    <property type="evidence" value="ECO:0007669"/>
    <property type="project" value="UniProtKB-ARBA"/>
</dbReference>
<dbReference type="Proteomes" id="UP001105220">
    <property type="component" value="Unplaced"/>
</dbReference>
<feature type="compositionally biased region" description="Low complexity" evidence="14">
    <location>
        <begin position="655"/>
        <end position="665"/>
    </location>
</feature>
<dbReference type="Pfam" id="PF00096">
    <property type="entry name" value="zf-C2H2"/>
    <property type="match status" value="3"/>
</dbReference>
<evidence type="ECO:0000256" key="9">
    <source>
        <dbReference type="ARBA" id="ARBA00064979"/>
    </source>
</evidence>
<evidence type="ECO:0000313" key="16">
    <source>
        <dbReference type="EnsemblMetazoa" id="ACON006794-PA"/>
    </source>
</evidence>
<keyword evidence="7" id="KW-0539">Nucleus</keyword>
<evidence type="ECO:0000313" key="17">
    <source>
        <dbReference type="Proteomes" id="UP001105220"/>
    </source>
</evidence>
<keyword evidence="5" id="KW-0862">Zinc</keyword>
<feature type="compositionally biased region" description="Polar residues" evidence="14">
    <location>
        <begin position="462"/>
        <end position="473"/>
    </location>
</feature>
<feature type="compositionally biased region" description="Polar residues" evidence="14">
    <location>
        <begin position="530"/>
        <end position="556"/>
    </location>
</feature>
<comment type="subunit">
    <text evidence="9">Interacts (via SNAG domain) with LIMD1 (via LIM domains), WTIP (via LIM domains) and AJUBA (via LIM domains).</text>
</comment>
<name>A0A6E8VRE9_ANOCL</name>
<dbReference type="GO" id="GO:0000981">
    <property type="term" value="F:DNA-binding transcription factor activity, RNA polymerase II-specific"/>
    <property type="evidence" value="ECO:0007669"/>
    <property type="project" value="TreeGrafter"/>
</dbReference>
<evidence type="ECO:0000259" key="15">
    <source>
        <dbReference type="PROSITE" id="PS50157"/>
    </source>
</evidence>
<dbReference type="AlphaFoldDB" id="A0A6E8VRE9"/>
<reference key="1">
    <citation type="journal article" date="2019" name="Genes (Basel)">
        <title>A High-Quality De novo Genome Assembly from a Single Mosquito Using PacBio Sequencing.</title>
        <authorList>
            <person name="Kingan S.B."/>
            <person name="Heaton H."/>
            <person name="Cudini J."/>
            <person name="Lambert C.C."/>
            <person name="Baybayan P."/>
            <person name="Galvin B.D."/>
            <person name="Durbin R."/>
            <person name="Korlach J."/>
            <person name="Lawniczak M.K.N."/>
        </authorList>
    </citation>
    <scope>NUCLEOTIDE SEQUENCE [LARGE SCALE GENOMIC DNA]</scope>
    <source>
        <strain>Mali-NIH</strain>
    </source>
</reference>
<evidence type="ECO:0000256" key="12">
    <source>
        <dbReference type="ARBA" id="ARBA00083685"/>
    </source>
</evidence>
<comment type="subcellular location">
    <subcellularLocation>
        <location evidence="1">Nucleus</location>
    </subcellularLocation>
</comment>
<sequence>MPRCYIVKKQQPPAMPAYRNRTTVVTATGGSGNHHQQQQQHQTTTRQVVVVNGKSLKEPSEQGNRTATVRSAGAARGGGSGAGLSGSSALGNVIVKNGKEPTGGNGLVLLNSVSVISGGPAGSGGVLESSSKLDGASGRKADSVGSVSFTLANGQSTVGSNGAGIVQRKDDTSGPVSPTEGCVAPIYYTNISENKSGFTIPLSDFRTFKCGPNNSNSNTNLINVKTNSSRHLSVSASPSQPQPDTGATAPGPIVTIRAAASNGGQQQPPVLLASIGAKSGRNNPNYGIGSSNANGPNSITTSPLPGTTTATLIYAETTPVAPIVAAAAAAQVSDKRQDKSSLVSSYHKSVTGRQQPATLLVQTAATQHAQQQHRTEQQSSAAAMYQPHSQTPATVASSTTTAPACYDTTAAIFRDRSIEETEAAHDLLSLSQSLPPLTAPCVVTILHPGGTGASSEPLPLVGSTSPQHTPTNGAQNHHPPQQPNAPCQGGIISIVEAATAANYQCPPGSGPISMIIPCYELTTTMSASAHSDGESATTIKTISPSTAGPLTPPTSEHSSDTECSASSVSPGTSCSSSSSVFSFVHSSSSSIASKYSPSRSSNGTPPVPEAPPTGRRTSRRPHQQPSASSSVTSVIVNGSALAAGTAPVTRKHKSSTPSTSGGTAAKVPAVSASAKVVAPAPGQKLSGSKTAELYTYDDLISSDGRSKNRKKASKETAPVQAVAASHSSKTGPPASHASKADGPDQSTAGDCDSSGESATASNGTSNGKGKYKCPECGKQYATSSNLSRHKQTHRSLDSQSAKKCVTCGKAYVSMPALAMHLLTHKLSHSCGVCGKLFSRPWLLQGHLRSHTGEKPYGCGHCGKAFADRSNLRAHMQTHSTDKNFECGRCHKTFALKSYLNKHLESACYKDDDPNGPGPGEGDNSPVSVIGGRKIYHSSQDIDRDEYAMRMASGRQNYHNDDSCSTTTIDVVTADPGDEDDDEEDIDIITT</sequence>
<organism evidence="16 17">
    <name type="scientific">Anopheles coluzzii</name>
    <name type="common">African malaria mosquito</name>
    <dbReference type="NCBI Taxonomy" id="1518534"/>
    <lineage>
        <taxon>Eukaryota</taxon>
        <taxon>Metazoa</taxon>
        <taxon>Ecdysozoa</taxon>
        <taxon>Arthropoda</taxon>
        <taxon>Hexapoda</taxon>
        <taxon>Insecta</taxon>
        <taxon>Pterygota</taxon>
        <taxon>Neoptera</taxon>
        <taxon>Endopterygota</taxon>
        <taxon>Diptera</taxon>
        <taxon>Nematocera</taxon>
        <taxon>Culicoidea</taxon>
        <taxon>Culicidae</taxon>
        <taxon>Anophelinae</taxon>
        <taxon>Anopheles</taxon>
    </lineage>
</organism>
<dbReference type="GO" id="GO:0045944">
    <property type="term" value="P:positive regulation of transcription by RNA polymerase II"/>
    <property type="evidence" value="ECO:0007669"/>
    <property type="project" value="UniProtKB-ARBA"/>
</dbReference>
<dbReference type="GO" id="GO:0007417">
    <property type="term" value="P:central nervous system development"/>
    <property type="evidence" value="ECO:0007669"/>
    <property type="project" value="UniProtKB-ARBA"/>
</dbReference>
<feature type="region of interest" description="Disordered" evidence="14">
    <location>
        <begin position="228"/>
        <end position="251"/>
    </location>
</feature>
<feature type="domain" description="C2H2-type" evidence="15">
    <location>
        <begin position="856"/>
        <end position="883"/>
    </location>
</feature>
<keyword evidence="3" id="KW-0677">Repeat</keyword>
<feature type="region of interest" description="Disordered" evidence="14">
    <location>
        <begin position="364"/>
        <end position="387"/>
    </location>
</feature>
<dbReference type="GO" id="GO:0008270">
    <property type="term" value="F:zinc ion binding"/>
    <property type="evidence" value="ECO:0007669"/>
    <property type="project" value="UniProtKB-KW"/>
</dbReference>
<feature type="region of interest" description="Disordered" evidence="14">
    <location>
        <begin position="453"/>
        <end position="488"/>
    </location>
</feature>
<keyword evidence="2" id="KW-0479">Metal-binding</keyword>
<feature type="domain" description="C2H2-type" evidence="15">
    <location>
        <begin position="771"/>
        <end position="798"/>
    </location>
</feature>
<evidence type="ECO:0000256" key="4">
    <source>
        <dbReference type="ARBA" id="ARBA00022771"/>
    </source>
</evidence>
<dbReference type="InterPro" id="IPR013087">
    <property type="entry name" value="Znf_C2H2_type"/>
</dbReference>
<dbReference type="KEGG" id="acoz:120948672"/>
<evidence type="ECO:0000256" key="2">
    <source>
        <dbReference type="ARBA" id="ARBA00022723"/>
    </source>
</evidence>
<feature type="domain" description="C2H2-type" evidence="15">
    <location>
        <begin position="884"/>
        <end position="913"/>
    </location>
</feature>
<comment type="similarity">
    <text evidence="8">Belongs to the snail C2H2-type zinc-finger protein family.</text>
</comment>
<dbReference type="FunFam" id="3.30.160.60:FF:000169">
    <property type="entry name" value="transcriptional repressor scratch 2"/>
    <property type="match status" value="1"/>
</dbReference>
<evidence type="ECO:0000256" key="7">
    <source>
        <dbReference type="ARBA" id="ARBA00023242"/>
    </source>
</evidence>
<evidence type="ECO:0000256" key="11">
    <source>
        <dbReference type="ARBA" id="ARBA00073761"/>
    </source>
</evidence>
<keyword evidence="6" id="KW-0238">DNA-binding</keyword>
<evidence type="ECO:0000256" key="13">
    <source>
        <dbReference type="PROSITE-ProRule" id="PRU00042"/>
    </source>
</evidence>
<dbReference type="FunFam" id="3.30.160.60:FF:000207">
    <property type="entry name" value="zinc finger protein SNAI2"/>
    <property type="match status" value="1"/>
</dbReference>
<feature type="compositionally biased region" description="Polar residues" evidence="14">
    <location>
        <begin position="283"/>
        <end position="299"/>
    </location>
</feature>
<dbReference type="PROSITE" id="PS00028">
    <property type="entry name" value="ZINC_FINGER_C2H2_1"/>
    <property type="match status" value="4"/>
</dbReference>
<dbReference type="FunFam" id="3.30.160.60:FF:000043">
    <property type="entry name" value="Scratch family zinc finger 2"/>
    <property type="match status" value="1"/>
</dbReference>
<dbReference type="GO" id="GO:2000177">
    <property type="term" value="P:regulation of neural precursor cell proliferation"/>
    <property type="evidence" value="ECO:0007669"/>
    <property type="project" value="UniProtKB-ARBA"/>
</dbReference>
<feature type="compositionally biased region" description="Gly residues" evidence="14">
    <location>
        <begin position="75"/>
        <end position="84"/>
    </location>
</feature>
<dbReference type="VEuPathDB" id="VectorBase:ACON2_035322"/>
<feature type="domain" description="C2H2-type" evidence="15">
    <location>
        <begin position="802"/>
        <end position="829"/>
    </location>
</feature>
<dbReference type="FunFam" id="3.30.160.60:FF:001484">
    <property type="entry name" value="Uncharacterized protein, isoform B"/>
    <property type="match status" value="1"/>
</dbReference>
<feature type="domain" description="C2H2-type" evidence="15">
    <location>
        <begin position="828"/>
        <end position="855"/>
    </location>
</feature>
<evidence type="ECO:0000256" key="6">
    <source>
        <dbReference type="ARBA" id="ARBA00023125"/>
    </source>
</evidence>
<dbReference type="EnsemblMetazoa" id="ACON006794-RA">
    <property type="protein sequence ID" value="ACON006794-PA"/>
    <property type="gene ID" value="ACON006794"/>
</dbReference>
<dbReference type="SUPFAM" id="SSF57667">
    <property type="entry name" value="beta-beta-alpha zinc fingers"/>
    <property type="match status" value="2"/>
</dbReference>
<dbReference type="InterPro" id="IPR050527">
    <property type="entry name" value="Snail/Krueppel_Znf"/>
</dbReference>
<dbReference type="PANTHER" id="PTHR24388">
    <property type="entry name" value="ZINC FINGER PROTEIN"/>
    <property type="match status" value="1"/>
</dbReference>
<feature type="compositionally biased region" description="Polar residues" evidence="14">
    <location>
        <begin position="623"/>
        <end position="636"/>
    </location>
</feature>
<proteinExistence type="inferred from homology"/>
<dbReference type="GO" id="GO:0055059">
    <property type="term" value="P:asymmetric neuroblast division"/>
    <property type="evidence" value="ECO:0007669"/>
    <property type="project" value="UniProtKB-ARBA"/>
</dbReference>
<reference evidence="16" key="2">
    <citation type="submission" date="2020-05" db="UniProtKB">
        <authorList>
            <consortium name="EnsemblMetazoa"/>
        </authorList>
    </citation>
    <scope>IDENTIFICATION</scope>
    <source>
        <strain evidence="16">Ngousso</strain>
    </source>
</reference>
<dbReference type="RefSeq" id="XP_040221210.2">
    <property type="nucleotide sequence ID" value="XM_040365276.2"/>
</dbReference>
<dbReference type="GO" id="GO:0000978">
    <property type="term" value="F:RNA polymerase II cis-regulatory region sequence-specific DNA binding"/>
    <property type="evidence" value="ECO:0007669"/>
    <property type="project" value="TreeGrafter"/>
</dbReference>
<dbReference type="VEuPathDB" id="VectorBase:ACON006794"/>
<dbReference type="GO" id="GO:0005634">
    <property type="term" value="C:nucleus"/>
    <property type="evidence" value="ECO:0007669"/>
    <property type="project" value="UniProtKB-SubCell"/>
</dbReference>
<accession>A0A6E8VRE9</accession>
<evidence type="ECO:0000256" key="5">
    <source>
        <dbReference type="ARBA" id="ARBA00022833"/>
    </source>
</evidence>
<feature type="region of interest" description="Disordered" evidence="14">
    <location>
        <begin position="592"/>
        <end position="665"/>
    </location>
</feature>
<feature type="compositionally biased region" description="Polar residues" evidence="14">
    <location>
        <begin position="744"/>
        <end position="767"/>
    </location>
</feature>
<feature type="compositionally biased region" description="Polar residues" evidence="14">
    <location>
        <begin position="228"/>
        <end position="245"/>
    </location>
</feature>
<feature type="region of interest" description="Disordered" evidence="14">
    <location>
        <begin position="701"/>
        <end position="770"/>
    </location>
</feature>
<dbReference type="PANTHER" id="PTHR24388:SF38">
    <property type="entry name" value="PROTEIN SNAIL"/>
    <property type="match status" value="1"/>
</dbReference>
<feature type="region of interest" description="Disordered" evidence="14">
    <location>
        <begin position="283"/>
        <end position="303"/>
    </location>
</feature>
<feature type="compositionally biased region" description="Acidic residues" evidence="14">
    <location>
        <begin position="975"/>
        <end position="990"/>
    </location>
</feature>
<dbReference type="Gene3D" id="3.30.160.60">
    <property type="entry name" value="Classic Zinc Finger"/>
    <property type="match status" value="4"/>
</dbReference>
<feature type="compositionally biased region" description="Low complexity" evidence="14">
    <location>
        <begin position="592"/>
        <end position="601"/>
    </location>
</feature>
<dbReference type="InterPro" id="IPR036236">
    <property type="entry name" value="Znf_C2H2_sf"/>
</dbReference>
<dbReference type="PROSITE" id="PS50157">
    <property type="entry name" value="ZINC_FINGER_C2H2_2"/>
    <property type="match status" value="5"/>
</dbReference>
<evidence type="ECO:0000256" key="14">
    <source>
        <dbReference type="SAM" id="MobiDB-lite"/>
    </source>
</evidence>
<dbReference type="VEuPathDB" id="VectorBase:ACMO_006390"/>
<keyword evidence="4 13" id="KW-0863">Zinc-finger</keyword>
<feature type="compositionally biased region" description="Low complexity" evidence="14">
    <location>
        <begin position="474"/>
        <end position="488"/>
    </location>
</feature>
<evidence type="ECO:0000256" key="3">
    <source>
        <dbReference type="ARBA" id="ARBA00022737"/>
    </source>
</evidence>
<dbReference type="SMART" id="SM00355">
    <property type="entry name" value="ZnF_C2H2"/>
    <property type="match status" value="5"/>
</dbReference>
<keyword evidence="17" id="KW-1185">Reference proteome</keyword>